<dbReference type="InterPro" id="IPR050486">
    <property type="entry name" value="Mannose-1P_guanyltransferase"/>
</dbReference>
<keyword evidence="3" id="KW-1185">Reference proteome</keyword>
<dbReference type="Proteomes" id="UP000277671">
    <property type="component" value="Unassembled WGS sequence"/>
</dbReference>
<organism evidence="2 3">
    <name type="scientific">Micromonospora pisi</name>
    <dbReference type="NCBI Taxonomy" id="589240"/>
    <lineage>
        <taxon>Bacteria</taxon>
        <taxon>Bacillati</taxon>
        <taxon>Actinomycetota</taxon>
        <taxon>Actinomycetes</taxon>
        <taxon>Micromonosporales</taxon>
        <taxon>Micromonosporaceae</taxon>
        <taxon>Micromonospora</taxon>
    </lineage>
</organism>
<dbReference type="GO" id="GO:0016740">
    <property type="term" value="F:transferase activity"/>
    <property type="evidence" value="ECO:0007669"/>
    <property type="project" value="UniProtKB-KW"/>
</dbReference>
<evidence type="ECO:0000313" key="3">
    <source>
        <dbReference type="Proteomes" id="UP000277671"/>
    </source>
</evidence>
<feature type="domain" description="Nucleotidyl transferase" evidence="1">
    <location>
        <begin position="3"/>
        <end position="225"/>
    </location>
</feature>
<evidence type="ECO:0000313" key="2">
    <source>
        <dbReference type="EMBL" id="RKR91297.1"/>
    </source>
</evidence>
<dbReference type="SUPFAM" id="SSF53448">
    <property type="entry name" value="Nucleotide-diphospho-sugar transferases"/>
    <property type="match status" value="1"/>
</dbReference>
<dbReference type="AlphaFoldDB" id="A0A495JQP5"/>
<dbReference type="InterPro" id="IPR029044">
    <property type="entry name" value="Nucleotide-diphossugar_trans"/>
</dbReference>
<reference evidence="2 3" key="1">
    <citation type="submission" date="2018-10" db="EMBL/GenBank/DDBJ databases">
        <title>Sequencing the genomes of 1000 actinobacteria strains.</title>
        <authorList>
            <person name="Klenk H.-P."/>
        </authorList>
    </citation>
    <scope>NUCLEOTIDE SEQUENCE [LARGE SCALE GENOMIC DNA]</scope>
    <source>
        <strain evidence="2 3">DSM 45175</strain>
    </source>
</reference>
<dbReference type="Pfam" id="PF00483">
    <property type="entry name" value="NTP_transferase"/>
    <property type="match status" value="1"/>
</dbReference>
<dbReference type="EMBL" id="RBKT01000001">
    <property type="protein sequence ID" value="RKR91297.1"/>
    <property type="molecule type" value="Genomic_DNA"/>
</dbReference>
<dbReference type="OrthoDB" id="9803871at2"/>
<name>A0A495JQP5_9ACTN</name>
<protein>
    <submittedName>
        <fullName evidence="2">Nucleotidyltransferase-like protein</fullName>
    </submittedName>
</protein>
<proteinExistence type="predicted"/>
<dbReference type="InterPro" id="IPR005835">
    <property type="entry name" value="NTP_transferase_dom"/>
</dbReference>
<comment type="caution">
    <text evidence="2">The sequence shown here is derived from an EMBL/GenBank/DDBJ whole genome shotgun (WGS) entry which is preliminary data.</text>
</comment>
<dbReference type="Gene3D" id="3.90.550.10">
    <property type="entry name" value="Spore Coat Polysaccharide Biosynthesis Protein SpsA, Chain A"/>
    <property type="match status" value="1"/>
</dbReference>
<dbReference type="PANTHER" id="PTHR22572">
    <property type="entry name" value="SUGAR-1-PHOSPHATE GUANYL TRANSFERASE"/>
    <property type="match status" value="1"/>
</dbReference>
<keyword evidence="2" id="KW-0808">Transferase</keyword>
<gene>
    <name evidence="2" type="ORF">BDK92_5690</name>
</gene>
<sequence length="242" mass="26891">MHVVIMAGGKGVRLRPFTTSLPKPLVPIGDSHAILEIVLHQLASCGFRHVTLAINHLGALIRAFVGDGSRYGLEVDYVEERVPLSTVGPLFGLRDRLPEHFLVMNGDILTDLNYADLLLAHCESGAPLTVATFRRNVKIDFGVLVTRGERVVAFTEKPTLDYEVSMGVYGLSRDTIAPYPAGLPFGFDQLMIDLLRQGRQPANYPFDGYWLDIGRPEDYDEANRTFDQLRRTLLPTGVREAV</sequence>
<evidence type="ECO:0000259" key="1">
    <source>
        <dbReference type="Pfam" id="PF00483"/>
    </source>
</evidence>
<accession>A0A495JQP5</accession>